<dbReference type="CDD" id="cd00229">
    <property type="entry name" value="SGNH_hydrolase"/>
    <property type="match status" value="1"/>
</dbReference>
<evidence type="ECO:0000256" key="2">
    <source>
        <dbReference type="SAM" id="Phobius"/>
    </source>
</evidence>
<dbReference type="Pfam" id="PF13472">
    <property type="entry name" value="Lipase_GDSL_2"/>
    <property type="match status" value="1"/>
</dbReference>
<evidence type="ECO:0000313" key="5">
    <source>
        <dbReference type="Proteomes" id="UP000242637"/>
    </source>
</evidence>
<dbReference type="RefSeq" id="WP_051277166.1">
    <property type="nucleotide sequence ID" value="NZ_LT906453.1"/>
</dbReference>
<dbReference type="OrthoDB" id="8215557at2"/>
<dbReference type="Proteomes" id="UP000242637">
    <property type="component" value="Chromosome 1"/>
</dbReference>
<accession>A0A239VQS9</accession>
<keyword evidence="2" id="KW-0472">Membrane</keyword>
<dbReference type="KEGG" id="dco:SAMEA4475696_2102"/>
<feature type="compositionally biased region" description="Basic and acidic residues" evidence="1">
    <location>
        <begin position="265"/>
        <end position="279"/>
    </location>
</feature>
<keyword evidence="5" id="KW-1185">Reference proteome</keyword>
<sequence>MNTPEPSAQEESSGSSIYRRFFFIVMLCLACTVVAAVFATQQWNMFKPRSRPTSVQATTAWFSPSPSFSGDNSTPSATGSKHLSIVTLGDSVPAGMACDCDTYSQQVAQALSRRHNRTAGLVNLALGGARSSDIVAQLATPQPRADITTADLVLLQVGANDFNPEQIEECANNLDRCYGADLTRLRRNISSLTDEISRISNYRAKIAVIGYWNVFPDGKVGSHYGEGYLRASDRLTRKVNTALREAAGKNGQFIDAYTPIKGKNGKKDPTSKLAPDGDHLDASGHTALAKAILAALGPSFAAG</sequence>
<dbReference type="SUPFAM" id="SSF52266">
    <property type="entry name" value="SGNH hydrolase"/>
    <property type="match status" value="1"/>
</dbReference>
<feature type="region of interest" description="Disordered" evidence="1">
    <location>
        <begin position="258"/>
        <end position="279"/>
    </location>
</feature>
<dbReference type="InterPro" id="IPR013830">
    <property type="entry name" value="SGNH_hydro"/>
</dbReference>
<gene>
    <name evidence="4" type="ORF">SAMEA4475696_02102</name>
</gene>
<protein>
    <submittedName>
        <fullName evidence="4">GDSL-like Lipase/Acylhydrolase</fullName>
    </submittedName>
</protein>
<evidence type="ECO:0000259" key="3">
    <source>
        <dbReference type="Pfam" id="PF13472"/>
    </source>
</evidence>
<dbReference type="Gene3D" id="3.40.50.1110">
    <property type="entry name" value="SGNH hydrolase"/>
    <property type="match status" value="1"/>
</dbReference>
<keyword evidence="2" id="KW-0812">Transmembrane</keyword>
<organism evidence="4 5">
    <name type="scientific">Dermatophilus congolensis</name>
    <dbReference type="NCBI Taxonomy" id="1863"/>
    <lineage>
        <taxon>Bacteria</taxon>
        <taxon>Bacillati</taxon>
        <taxon>Actinomycetota</taxon>
        <taxon>Actinomycetes</taxon>
        <taxon>Micrococcales</taxon>
        <taxon>Dermatophilaceae</taxon>
        <taxon>Dermatophilus</taxon>
    </lineage>
</organism>
<dbReference type="InterPro" id="IPR051532">
    <property type="entry name" value="Ester_Hydrolysis_Enzymes"/>
</dbReference>
<name>A0A239VQS9_9MICO</name>
<proteinExistence type="predicted"/>
<dbReference type="STRING" id="1121387.GCA_000429885_00470"/>
<dbReference type="GO" id="GO:0016787">
    <property type="term" value="F:hydrolase activity"/>
    <property type="evidence" value="ECO:0007669"/>
    <property type="project" value="UniProtKB-KW"/>
</dbReference>
<feature type="domain" description="SGNH hydrolase-type esterase" evidence="3">
    <location>
        <begin position="88"/>
        <end position="286"/>
    </location>
</feature>
<dbReference type="InterPro" id="IPR036514">
    <property type="entry name" value="SGNH_hydro_sf"/>
</dbReference>
<keyword evidence="4" id="KW-0378">Hydrolase</keyword>
<feature type="transmembrane region" description="Helical" evidence="2">
    <location>
        <begin position="20"/>
        <end position="39"/>
    </location>
</feature>
<reference evidence="4 5" key="1">
    <citation type="submission" date="2017-06" db="EMBL/GenBank/DDBJ databases">
        <authorList>
            <consortium name="Pathogen Informatics"/>
        </authorList>
    </citation>
    <scope>NUCLEOTIDE SEQUENCE [LARGE SCALE GENOMIC DNA]</scope>
    <source>
        <strain evidence="4 5">NCTC13039</strain>
    </source>
</reference>
<evidence type="ECO:0000256" key="1">
    <source>
        <dbReference type="SAM" id="MobiDB-lite"/>
    </source>
</evidence>
<dbReference type="AlphaFoldDB" id="A0A239VQS9"/>
<evidence type="ECO:0000313" key="4">
    <source>
        <dbReference type="EMBL" id="SNV24645.1"/>
    </source>
</evidence>
<dbReference type="PANTHER" id="PTHR30383">
    <property type="entry name" value="THIOESTERASE 1/PROTEASE 1/LYSOPHOSPHOLIPASE L1"/>
    <property type="match status" value="1"/>
</dbReference>
<dbReference type="EMBL" id="LT906453">
    <property type="protein sequence ID" value="SNV24645.1"/>
    <property type="molecule type" value="Genomic_DNA"/>
</dbReference>
<dbReference type="GeneID" id="63460280"/>
<keyword evidence="2" id="KW-1133">Transmembrane helix</keyword>